<proteinExistence type="predicted"/>
<reference evidence="3 4" key="1">
    <citation type="submission" date="2018-07" db="EMBL/GenBank/DDBJ databases">
        <title>Campylobacter zealandensis sp. nov., isolated from birds and water in New Zealand.</title>
        <authorList>
            <person name="Wilkinson D.A."/>
            <person name="Biggs P.J."/>
            <person name="French N.P."/>
            <person name="Midwinter A.C."/>
        </authorList>
    </citation>
    <scope>NUCLEOTIDE SEQUENCE [LARGE SCALE GENOMIC DNA]</scope>
    <source>
        <strain evidence="3 4">B423b</strain>
    </source>
</reference>
<evidence type="ECO:0000259" key="2">
    <source>
        <dbReference type="Pfam" id="PF21862"/>
    </source>
</evidence>
<keyword evidence="4" id="KW-1185">Reference proteome</keyword>
<dbReference type="RefSeq" id="WP_131166056.1">
    <property type="nucleotide sequence ID" value="NZ_CP076657.1"/>
</dbReference>
<dbReference type="EMBL" id="QPGR01000001">
    <property type="protein sequence ID" value="TBR82293.1"/>
    <property type="molecule type" value="Genomic_DNA"/>
</dbReference>
<dbReference type="AlphaFoldDB" id="A0A4Q9JVR1"/>
<name>A0A4Q9JVR1_9BACT</name>
<protein>
    <submittedName>
        <fullName evidence="3">2-oxoglutarate:acceptor oxidoreductase</fullName>
    </submittedName>
</protein>
<evidence type="ECO:0000313" key="4">
    <source>
        <dbReference type="Proteomes" id="UP000292583"/>
    </source>
</evidence>
<accession>A0A4Q9JVR1</accession>
<dbReference type="OrthoDB" id="5329345at2"/>
<evidence type="ECO:0000313" key="3">
    <source>
        <dbReference type="EMBL" id="TBR82293.1"/>
    </source>
</evidence>
<organism evidence="3 4">
    <name type="scientific">Campylobacter novaezeelandiae</name>
    <dbReference type="NCBI Taxonomy" id="2267891"/>
    <lineage>
        <taxon>Bacteria</taxon>
        <taxon>Pseudomonadati</taxon>
        <taxon>Campylobacterota</taxon>
        <taxon>Epsilonproteobacteria</taxon>
        <taxon>Campylobacterales</taxon>
        <taxon>Campylobacteraceae</taxon>
        <taxon>Campylobacter</taxon>
    </lineage>
</organism>
<evidence type="ECO:0000256" key="1">
    <source>
        <dbReference type="SAM" id="Coils"/>
    </source>
</evidence>
<dbReference type="InterPro" id="IPR054057">
    <property type="entry name" value="CiaD_C"/>
</dbReference>
<sequence length="179" mass="21548">MNIEDLAKKTINEISIEIKEKERQQNILEEQQKEINYQNRLHETHARELKEELPSVEEISIQDQNDEIKNDILENQIKEFKSQELLQEDKEQENDNSLKNKLQTSEIYDYIEEKKEDVLEKKENLTYQDDIFLKNLRERILVLFEGLNSVKKDKIEQKLTLTINFLEFLLAKIEDKLKK</sequence>
<feature type="coiled-coil region" evidence="1">
    <location>
        <begin position="4"/>
        <end position="38"/>
    </location>
</feature>
<comment type="caution">
    <text evidence="3">The sequence shown here is derived from an EMBL/GenBank/DDBJ whole genome shotgun (WGS) entry which is preliminary data.</text>
</comment>
<dbReference type="Proteomes" id="UP000292583">
    <property type="component" value="Unassembled WGS sequence"/>
</dbReference>
<feature type="domain" description="Campylobacter invasion antigen D C-terminal" evidence="2">
    <location>
        <begin position="129"/>
        <end position="179"/>
    </location>
</feature>
<gene>
    <name evidence="3" type="ORF">DU473_00190</name>
</gene>
<dbReference type="Pfam" id="PF21862">
    <property type="entry name" value="CiaD"/>
    <property type="match status" value="1"/>
</dbReference>
<keyword evidence="1" id="KW-0175">Coiled coil</keyword>